<dbReference type="PANTHER" id="PTHR35870">
    <property type="entry name" value="PROTEIN, PUTATIVE (AFU_ORTHOLOGUE AFUA_5G03330)-RELATED"/>
    <property type="match status" value="1"/>
</dbReference>
<accession>A0A4V1J4R5</accession>
<keyword evidence="4" id="KW-1185">Reference proteome</keyword>
<proteinExistence type="predicted"/>
<dbReference type="PANTHER" id="PTHR35870:SF1">
    <property type="entry name" value="PROTEIN, PUTATIVE (AFU_ORTHOLOGUE AFUA_5G03330)-RELATED"/>
    <property type="match status" value="1"/>
</dbReference>
<feature type="region of interest" description="Disordered" evidence="2">
    <location>
        <begin position="128"/>
        <end position="160"/>
    </location>
</feature>
<dbReference type="AlphaFoldDB" id="A0A4V1J4R5"/>
<sequence length="430" mass="47781">MLKPYSSSERLQDTFDGLYPKLEPLPPSDIVISEANLDKHLGNTAMYGAYLKFFDEIVHREGIDRTLATYFPRLLPGLIGGLTHPWIHIGYGLEFRNPGVVAEGFAYACSWFVDQSFITDHVLCEPHDKPGPEIEPNNGAKGGDKDMGSGNLPRHPSPPRAKAKVRELADPWHVMLDVETNPLFQIDSTNERFAQRQQDLMARPAALQYLRTAIGACYPWTPDHFHSPTDRGHDPAAIESTTTAAAAIATATATTVSDVERGPIDSHLNRQLADLVPLVTCVFAEQVRSDQRLDFYLAHGVTSLFATHIIWPYLTDPYDRVRLLRLQLFGVAVIYVCQGRGRLVPPADPTTPKAETKGPEKTTTTAAAWAKVQHECLSTDDDHVAKVVRALAYFGQVYGDPTGRYWRAARATVDRIHTTDDWITKPIPPP</sequence>
<evidence type="ECO:0000256" key="1">
    <source>
        <dbReference type="ARBA" id="ARBA00023002"/>
    </source>
</evidence>
<dbReference type="InterPro" id="IPR025337">
    <property type="entry name" value="Questin_oxidase-like"/>
</dbReference>
<name>A0A4V1J4R5_9FUNG</name>
<evidence type="ECO:0000313" key="4">
    <source>
        <dbReference type="Proteomes" id="UP000268162"/>
    </source>
</evidence>
<dbReference type="GO" id="GO:0016491">
    <property type="term" value="F:oxidoreductase activity"/>
    <property type="evidence" value="ECO:0007669"/>
    <property type="project" value="UniProtKB-KW"/>
</dbReference>
<dbReference type="Proteomes" id="UP000268162">
    <property type="component" value="Unassembled WGS sequence"/>
</dbReference>
<dbReference type="STRING" id="215637.A0A4V1J4R5"/>
<evidence type="ECO:0000313" key="3">
    <source>
        <dbReference type="EMBL" id="RKP36479.1"/>
    </source>
</evidence>
<keyword evidence="1" id="KW-0560">Oxidoreductase</keyword>
<evidence type="ECO:0000256" key="2">
    <source>
        <dbReference type="SAM" id="MobiDB-lite"/>
    </source>
</evidence>
<dbReference type="Pfam" id="PF14027">
    <property type="entry name" value="Questin_oxidase"/>
    <property type="match status" value="1"/>
</dbReference>
<dbReference type="EMBL" id="ML002647">
    <property type="protein sequence ID" value="RKP36479.1"/>
    <property type="molecule type" value="Genomic_DNA"/>
</dbReference>
<gene>
    <name evidence="3" type="ORF">BJ085DRAFT_40146</name>
</gene>
<organism evidence="3 4">
    <name type="scientific">Dimargaris cristalligena</name>
    <dbReference type="NCBI Taxonomy" id="215637"/>
    <lineage>
        <taxon>Eukaryota</taxon>
        <taxon>Fungi</taxon>
        <taxon>Fungi incertae sedis</taxon>
        <taxon>Zoopagomycota</taxon>
        <taxon>Kickxellomycotina</taxon>
        <taxon>Dimargaritomycetes</taxon>
        <taxon>Dimargaritales</taxon>
        <taxon>Dimargaritaceae</taxon>
        <taxon>Dimargaris</taxon>
    </lineage>
</organism>
<protein>
    <submittedName>
        <fullName evidence="3">Uncharacterized protein</fullName>
    </submittedName>
</protein>
<reference evidence="4" key="1">
    <citation type="journal article" date="2018" name="Nat. Microbiol.">
        <title>Leveraging single-cell genomics to expand the fungal tree of life.</title>
        <authorList>
            <person name="Ahrendt S.R."/>
            <person name="Quandt C.A."/>
            <person name="Ciobanu D."/>
            <person name="Clum A."/>
            <person name="Salamov A."/>
            <person name="Andreopoulos B."/>
            <person name="Cheng J.F."/>
            <person name="Woyke T."/>
            <person name="Pelin A."/>
            <person name="Henrissat B."/>
            <person name="Reynolds N.K."/>
            <person name="Benny G.L."/>
            <person name="Smith M.E."/>
            <person name="James T.Y."/>
            <person name="Grigoriev I.V."/>
        </authorList>
    </citation>
    <scope>NUCLEOTIDE SEQUENCE [LARGE SCALE GENOMIC DNA]</scope>
    <source>
        <strain evidence="4">RSA 468</strain>
    </source>
</reference>